<evidence type="ECO:0000256" key="8">
    <source>
        <dbReference type="SAM" id="Phobius"/>
    </source>
</evidence>
<gene>
    <name evidence="10" type="ORF">MNBD_NITROSPINAE05-1044</name>
</gene>
<evidence type="ECO:0000256" key="2">
    <source>
        <dbReference type="ARBA" id="ARBA00022475"/>
    </source>
</evidence>
<evidence type="ECO:0000256" key="3">
    <source>
        <dbReference type="ARBA" id="ARBA00022676"/>
    </source>
</evidence>
<keyword evidence="7 8" id="KW-0472">Membrane</keyword>
<feature type="domain" description="Glycosyltransferase RgtA/B/C/D-like" evidence="9">
    <location>
        <begin position="72"/>
        <end position="231"/>
    </location>
</feature>
<feature type="transmembrane region" description="Helical" evidence="8">
    <location>
        <begin position="364"/>
        <end position="385"/>
    </location>
</feature>
<dbReference type="EMBL" id="UOGG01000193">
    <property type="protein sequence ID" value="VAX32294.1"/>
    <property type="molecule type" value="Genomic_DNA"/>
</dbReference>
<keyword evidence="4 10" id="KW-0808">Transferase</keyword>
<dbReference type="GO" id="GO:0008610">
    <property type="term" value="P:lipid biosynthetic process"/>
    <property type="evidence" value="ECO:0007669"/>
    <property type="project" value="UniProtKB-ARBA"/>
</dbReference>
<feature type="transmembrane region" description="Helical" evidence="8">
    <location>
        <begin position="217"/>
        <end position="238"/>
    </location>
</feature>
<keyword evidence="2" id="KW-1003">Cell membrane</keyword>
<evidence type="ECO:0000256" key="5">
    <source>
        <dbReference type="ARBA" id="ARBA00022692"/>
    </source>
</evidence>
<comment type="subcellular location">
    <subcellularLocation>
        <location evidence="1">Cell membrane</location>
        <topology evidence="1">Multi-pass membrane protein</topology>
    </subcellularLocation>
</comment>
<dbReference type="InterPro" id="IPR050297">
    <property type="entry name" value="LipidA_mod_glycosyltrf_83"/>
</dbReference>
<feature type="transmembrane region" description="Helical" evidence="8">
    <location>
        <begin position="94"/>
        <end position="113"/>
    </location>
</feature>
<accession>A0A3B1D812</accession>
<feature type="transmembrane region" description="Helical" evidence="8">
    <location>
        <begin position="397"/>
        <end position="417"/>
    </location>
</feature>
<reference evidence="10" key="1">
    <citation type="submission" date="2018-06" db="EMBL/GenBank/DDBJ databases">
        <authorList>
            <person name="Zhirakovskaya E."/>
        </authorList>
    </citation>
    <scope>NUCLEOTIDE SEQUENCE</scope>
</reference>
<sequence>MQFLKASVRSASVNSLALILLTGLCLFSFSYHLGEVPPYHTDENFYILSAKNMIQSGDYLTPMFHEKKRFAKPILFYWLVSASYKTFGINLVSARLWSVVFGTLSAWLVYLVGRRLLTTQAALVGAFILPSIYLHFQISRWATTDMTLSFFILSAFYFFIKGFQEESHRKRNFYLFYFAMALGFLTKGPPAILLPGLTIAAFLFVRGDWKMFSEMRLLQGLLILLVVDVPWFAAMVFLHGDEFLNHLLGAELRDRIFHQIPFSFYYLGVFVRYYLPWSLFLICSLAVVATGFKARLLKMFDKENIGVLFCTLWILIPLIVFTAFRIEHSRYLLPACPAVALLLGHYFTALANSARGFKRPAFKIPFYLTLLLFFLLTLVIGAAIIAMQSTVSVPFRIMFLPLFLATGPAVLIVLFIVRRKIALIITLAVFQTLSLALIHGDAIPFFTRYPMKKFAQEIAHTGNGQEKIGVYQLGSHQARLGALTGQYSKFIFTPEMLDTFLKTDQTVFVVIRESVWEEKFKDLPLIRQATDTIWKKRRVDKKFLQELWDGGLKFQESDLVETIILFTNQRIKGNVIPEKS</sequence>
<protein>
    <submittedName>
        <fullName evidence="10">Polymyxin resistance protein ArnT, undecaprenyl phosphate-alpha-L-Ara4N transferase Melittin resistance protein PqaB</fullName>
    </submittedName>
</protein>
<feature type="transmembrane region" description="Helical" evidence="8">
    <location>
        <begin position="304"/>
        <end position="326"/>
    </location>
</feature>
<name>A0A3B1D812_9ZZZZ</name>
<feature type="transmembrane region" description="Helical" evidence="8">
    <location>
        <begin position="148"/>
        <end position="164"/>
    </location>
</feature>
<evidence type="ECO:0000256" key="6">
    <source>
        <dbReference type="ARBA" id="ARBA00022989"/>
    </source>
</evidence>
<dbReference type="GO" id="GO:0016763">
    <property type="term" value="F:pentosyltransferase activity"/>
    <property type="evidence" value="ECO:0007669"/>
    <property type="project" value="TreeGrafter"/>
</dbReference>
<dbReference type="InterPro" id="IPR038731">
    <property type="entry name" value="RgtA/B/C-like"/>
</dbReference>
<keyword evidence="3" id="KW-0328">Glycosyltransferase</keyword>
<keyword evidence="6 8" id="KW-1133">Transmembrane helix</keyword>
<proteinExistence type="predicted"/>
<dbReference type="GO" id="GO:0010041">
    <property type="term" value="P:response to iron(III) ion"/>
    <property type="evidence" value="ECO:0007669"/>
    <property type="project" value="TreeGrafter"/>
</dbReference>
<feature type="transmembrane region" description="Helical" evidence="8">
    <location>
        <begin position="424"/>
        <end position="446"/>
    </location>
</feature>
<dbReference type="PANTHER" id="PTHR33908:SF3">
    <property type="entry name" value="UNDECAPRENYL PHOSPHATE-ALPHA-4-AMINO-4-DEOXY-L-ARABINOSE ARABINOSYL TRANSFERASE"/>
    <property type="match status" value="1"/>
</dbReference>
<dbReference type="GO" id="GO:0005886">
    <property type="term" value="C:plasma membrane"/>
    <property type="evidence" value="ECO:0007669"/>
    <property type="project" value="UniProtKB-SubCell"/>
</dbReference>
<feature type="transmembrane region" description="Helical" evidence="8">
    <location>
        <begin position="273"/>
        <end position="292"/>
    </location>
</feature>
<dbReference type="AlphaFoldDB" id="A0A3B1D812"/>
<evidence type="ECO:0000313" key="10">
    <source>
        <dbReference type="EMBL" id="VAX32294.1"/>
    </source>
</evidence>
<dbReference type="PANTHER" id="PTHR33908">
    <property type="entry name" value="MANNOSYLTRANSFERASE YKCB-RELATED"/>
    <property type="match status" value="1"/>
</dbReference>
<feature type="transmembrane region" description="Helical" evidence="8">
    <location>
        <begin position="12"/>
        <end position="33"/>
    </location>
</feature>
<organism evidence="10">
    <name type="scientific">hydrothermal vent metagenome</name>
    <dbReference type="NCBI Taxonomy" id="652676"/>
    <lineage>
        <taxon>unclassified sequences</taxon>
        <taxon>metagenomes</taxon>
        <taxon>ecological metagenomes</taxon>
    </lineage>
</organism>
<evidence type="ECO:0000256" key="4">
    <source>
        <dbReference type="ARBA" id="ARBA00022679"/>
    </source>
</evidence>
<feature type="transmembrane region" description="Helical" evidence="8">
    <location>
        <begin position="332"/>
        <end position="352"/>
    </location>
</feature>
<evidence type="ECO:0000256" key="1">
    <source>
        <dbReference type="ARBA" id="ARBA00004651"/>
    </source>
</evidence>
<keyword evidence="5 8" id="KW-0812">Transmembrane</keyword>
<evidence type="ECO:0000259" key="9">
    <source>
        <dbReference type="Pfam" id="PF13231"/>
    </source>
</evidence>
<feature type="transmembrane region" description="Helical" evidence="8">
    <location>
        <begin position="176"/>
        <end position="205"/>
    </location>
</feature>
<evidence type="ECO:0000256" key="7">
    <source>
        <dbReference type="ARBA" id="ARBA00023136"/>
    </source>
</evidence>
<dbReference type="Pfam" id="PF13231">
    <property type="entry name" value="PMT_2"/>
    <property type="match status" value="1"/>
</dbReference>